<dbReference type="Proteomes" id="UP000002051">
    <property type="component" value="Chromosome 8"/>
</dbReference>
<evidence type="ECO:0000313" key="1">
    <source>
        <dbReference type="EMBL" id="KEH20318.1"/>
    </source>
</evidence>
<evidence type="ECO:0000313" key="3">
    <source>
        <dbReference type="Proteomes" id="UP000002051"/>
    </source>
</evidence>
<gene>
    <name evidence="1" type="ordered locus">MTR_8g071260</name>
</gene>
<dbReference type="EnsemblPlants" id="KEH20318">
    <property type="protein sequence ID" value="KEH20318"/>
    <property type="gene ID" value="MTR_8g071260"/>
</dbReference>
<organism evidence="1 3">
    <name type="scientific">Medicago truncatula</name>
    <name type="common">Barrel medic</name>
    <name type="synonym">Medicago tribuloides</name>
    <dbReference type="NCBI Taxonomy" id="3880"/>
    <lineage>
        <taxon>Eukaryota</taxon>
        <taxon>Viridiplantae</taxon>
        <taxon>Streptophyta</taxon>
        <taxon>Embryophyta</taxon>
        <taxon>Tracheophyta</taxon>
        <taxon>Spermatophyta</taxon>
        <taxon>Magnoliopsida</taxon>
        <taxon>eudicotyledons</taxon>
        <taxon>Gunneridae</taxon>
        <taxon>Pentapetalae</taxon>
        <taxon>rosids</taxon>
        <taxon>fabids</taxon>
        <taxon>Fabales</taxon>
        <taxon>Fabaceae</taxon>
        <taxon>Papilionoideae</taxon>
        <taxon>50 kb inversion clade</taxon>
        <taxon>NPAAA clade</taxon>
        <taxon>Hologalegina</taxon>
        <taxon>IRL clade</taxon>
        <taxon>Trifolieae</taxon>
        <taxon>Medicago</taxon>
    </lineage>
</organism>
<name>A0A072TU13_MEDTR</name>
<accession>A0A072TU13</accession>
<reference evidence="1 3" key="2">
    <citation type="journal article" date="2014" name="BMC Genomics">
        <title>An improved genome release (version Mt4.0) for the model legume Medicago truncatula.</title>
        <authorList>
            <person name="Tang H."/>
            <person name="Krishnakumar V."/>
            <person name="Bidwell S."/>
            <person name="Rosen B."/>
            <person name="Chan A."/>
            <person name="Zhou S."/>
            <person name="Gentzbittel L."/>
            <person name="Childs K.L."/>
            <person name="Yandell M."/>
            <person name="Gundlach H."/>
            <person name="Mayer K.F."/>
            <person name="Schwartz D.C."/>
            <person name="Town C.D."/>
        </authorList>
    </citation>
    <scope>GENOME REANNOTATION</scope>
    <source>
        <strain evidence="1">A17</strain>
        <strain evidence="2 3">cv. Jemalong A17</strain>
    </source>
</reference>
<evidence type="ECO:0000313" key="2">
    <source>
        <dbReference type="EnsemblPlants" id="KEH20318"/>
    </source>
</evidence>
<reference evidence="2" key="3">
    <citation type="submission" date="2015-04" db="UniProtKB">
        <authorList>
            <consortium name="EnsemblPlants"/>
        </authorList>
    </citation>
    <scope>IDENTIFICATION</scope>
    <source>
        <strain evidence="2">cv. Jemalong A17</strain>
    </source>
</reference>
<dbReference type="EMBL" id="CM001224">
    <property type="protein sequence ID" value="KEH20318.1"/>
    <property type="molecule type" value="Genomic_DNA"/>
</dbReference>
<proteinExistence type="predicted"/>
<reference evidence="1 3" key="1">
    <citation type="journal article" date="2011" name="Nature">
        <title>The Medicago genome provides insight into the evolution of rhizobial symbioses.</title>
        <authorList>
            <person name="Young N.D."/>
            <person name="Debelle F."/>
            <person name="Oldroyd G.E."/>
            <person name="Geurts R."/>
            <person name="Cannon S.B."/>
            <person name="Udvardi M.K."/>
            <person name="Benedito V.A."/>
            <person name="Mayer K.F."/>
            <person name="Gouzy J."/>
            <person name="Schoof H."/>
            <person name="Van de Peer Y."/>
            <person name="Proost S."/>
            <person name="Cook D.R."/>
            <person name="Meyers B.C."/>
            <person name="Spannagl M."/>
            <person name="Cheung F."/>
            <person name="De Mita S."/>
            <person name="Krishnakumar V."/>
            <person name="Gundlach H."/>
            <person name="Zhou S."/>
            <person name="Mudge J."/>
            <person name="Bharti A.K."/>
            <person name="Murray J.D."/>
            <person name="Naoumkina M.A."/>
            <person name="Rosen B."/>
            <person name="Silverstein K.A."/>
            <person name="Tang H."/>
            <person name="Rombauts S."/>
            <person name="Zhao P.X."/>
            <person name="Zhou P."/>
            <person name="Barbe V."/>
            <person name="Bardou P."/>
            <person name="Bechner M."/>
            <person name="Bellec A."/>
            <person name="Berger A."/>
            <person name="Berges H."/>
            <person name="Bidwell S."/>
            <person name="Bisseling T."/>
            <person name="Choisne N."/>
            <person name="Couloux A."/>
            <person name="Denny R."/>
            <person name="Deshpande S."/>
            <person name="Dai X."/>
            <person name="Doyle J.J."/>
            <person name="Dudez A.M."/>
            <person name="Farmer A.D."/>
            <person name="Fouteau S."/>
            <person name="Franken C."/>
            <person name="Gibelin C."/>
            <person name="Gish J."/>
            <person name="Goldstein S."/>
            <person name="Gonzalez A.J."/>
            <person name="Green P.J."/>
            <person name="Hallab A."/>
            <person name="Hartog M."/>
            <person name="Hua A."/>
            <person name="Humphray S.J."/>
            <person name="Jeong D.H."/>
            <person name="Jing Y."/>
            <person name="Jocker A."/>
            <person name="Kenton S.M."/>
            <person name="Kim D.J."/>
            <person name="Klee K."/>
            <person name="Lai H."/>
            <person name="Lang C."/>
            <person name="Lin S."/>
            <person name="Macmil S.L."/>
            <person name="Magdelenat G."/>
            <person name="Matthews L."/>
            <person name="McCorrison J."/>
            <person name="Monaghan E.L."/>
            <person name="Mun J.H."/>
            <person name="Najar F.Z."/>
            <person name="Nicholson C."/>
            <person name="Noirot C."/>
            <person name="O'Bleness M."/>
            <person name="Paule C.R."/>
            <person name="Poulain J."/>
            <person name="Prion F."/>
            <person name="Qin B."/>
            <person name="Qu C."/>
            <person name="Retzel E.F."/>
            <person name="Riddle C."/>
            <person name="Sallet E."/>
            <person name="Samain S."/>
            <person name="Samson N."/>
            <person name="Sanders I."/>
            <person name="Saurat O."/>
            <person name="Scarpelli C."/>
            <person name="Schiex T."/>
            <person name="Segurens B."/>
            <person name="Severin A.J."/>
            <person name="Sherrier D.J."/>
            <person name="Shi R."/>
            <person name="Sims S."/>
            <person name="Singer S.R."/>
            <person name="Sinharoy S."/>
            <person name="Sterck L."/>
            <person name="Viollet A."/>
            <person name="Wang B.B."/>
            <person name="Wang K."/>
            <person name="Wang M."/>
            <person name="Wang X."/>
            <person name="Warfsmann J."/>
            <person name="Weissenbach J."/>
            <person name="White D.D."/>
            <person name="White J.D."/>
            <person name="Wiley G.B."/>
            <person name="Wincker P."/>
            <person name="Xing Y."/>
            <person name="Yang L."/>
            <person name="Yao Z."/>
            <person name="Ying F."/>
            <person name="Zhai J."/>
            <person name="Zhou L."/>
            <person name="Zuber A."/>
            <person name="Denarie J."/>
            <person name="Dixon R.A."/>
            <person name="May G.D."/>
            <person name="Schwartz D.C."/>
            <person name="Rogers J."/>
            <person name="Quetier F."/>
            <person name="Town C.D."/>
            <person name="Roe B.A."/>
        </authorList>
    </citation>
    <scope>NUCLEOTIDE SEQUENCE [LARGE SCALE GENOMIC DNA]</scope>
    <source>
        <strain evidence="1">A17</strain>
        <strain evidence="2 3">cv. Jemalong A17</strain>
    </source>
</reference>
<keyword evidence="3" id="KW-1185">Reference proteome</keyword>
<protein>
    <submittedName>
        <fullName evidence="1 2">Uncharacterized protein</fullName>
    </submittedName>
</protein>
<dbReference type="HOGENOM" id="CLU_2336892_0_0_1"/>
<sequence>MKRSYVLMGKEIAELEHMDDTHDSDHQLSHCGELDLRSELIFQKAKSSTWTSTVYEGAQRLDGYDRQKRRNQKEPWTNRKEIQTRWLTEENGVEIGSK</sequence>
<dbReference type="AlphaFoldDB" id="A0A072TU13"/>